<keyword evidence="5 7" id="KW-0472">Membrane</keyword>
<dbReference type="Gene3D" id="1.20.1250.20">
    <property type="entry name" value="MFS general substrate transporter like domains"/>
    <property type="match status" value="2"/>
</dbReference>
<dbReference type="CDD" id="cd06173">
    <property type="entry name" value="MFS_MefA_like"/>
    <property type="match status" value="1"/>
</dbReference>
<feature type="transmembrane region" description="Helical" evidence="7">
    <location>
        <begin position="307"/>
        <end position="328"/>
    </location>
</feature>
<sequence>MLAILRNRQFRRLFSAQLLSLGGIGLMTVGLALLAYDMSGGDAGIVLGTLLAIKMIAYVGFAPLASALFDRMPTRRLLVALDALRFGLVLFLPFVTAVWQLYVIIFLFQLCSAAFTPAFQSVIPDILPEEKDYTSALSLSRLAYDMESLLSPLVAGLLLGFVDNRMLFIGTAVGLLGSAGFVLVSGYRGSRDTGAATPFFQRLTRGFNIYVHTPRLVALFALGLAVSFVGAWVIVNTVLVAREMLGGTQQTYTLLLAAYGLGSMATAITMRSLIDRVGARNAMIGGAALLSIVPHTLLLQPGLAGAIVIWFALGCATALVLTPGGLLLKRSSHDKDRPALFAAQFSISHAGWLLTYPVAGYLGASLGLENSFAVMAGGAFAATLAAWFIWPRPDELERWHTHESFEHDHANPHDAEHDQTEEGSLPRRHRHKPVRHKHAFVIDEHHPNWNM</sequence>
<dbReference type="PANTHER" id="PTHR23513">
    <property type="entry name" value="INTEGRAL MEMBRANE EFFLUX PROTEIN-RELATED"/>
    <property type="match status" value="1"/>
</dbReference>
<feature type="transmembrane region" description="Helical" evidence="7">
    <location>
        <begin position="12"/>
        <end position="33"/>
    </location>
</feature>
<dbReference type="RefSeq" id="WP_036482787.1">
    <property type="nucleotide sequence ID" value="NZ_JMQM01000001.1"/>
</dbReference>
<evidence type="ECO:0000256" key="3">
    <source>
        <dbReference type="ARBA" id="ARBA00022692"/>
    </source>
</evidence>
<evidence type="ECO:0000256" key="5">
    <source>
        <dbReference type="ARBA" id="ARBA00023136"/>
    </source>
</evidence>
<dbReference type="GO" id="GO:0022857">
    <property type="term" value="F:transmembrane transporter activity"/>
    <property type="evidence" value="ECO:0007669"/>
    <property type="project" value="InterPro"/>
</dbReference>
<dbReference type="EMBL" id="JMQM01000001">
    <property type="protein sequence ID" value="KFB11165.1"/>
    <property type="molecule type" value="Genomic_DNA"/>
</dbReference>
<dbReference type="GO" id="GO:0005886">
    <property type="term" value="C:plasma membrane"/>
    <property type="evidence" value="ECO:0007669"/>
    <property type="project" value="UniProtKB-SubCell"/>
</dbReference>
<dbReference type="PATRIC" id="fig|472175.3.peg.2199"/>
<dbReference type="SUPFAM" id="SSF103473">
    <property type="entry name" value="MFS general substrate transporter"/>
    <property type="match status" value="1"/>
</dbReference>
<feature type="transmembrane region" description="Helical" evidence="7">
    <location>
        <begin position="371"/>
        <end position="390"/>
    </location>
</feature>
<gene>
    <name evidence="8" type="ORF">EL18_02210</name>
</gene>
<dbReference type="InterPro" id="IPR011701">
    <property type="entry name" value="MFS"/>
</dbReference>
<dbReference type="InterPro" id="IPR036259">
    <property type="entry name" value="MFS_trans_sf"/>
</dbReference>
<dbReference type="Pfam" id="PF07690">
    <property type="entry name" value="MFS_1"/>
    <property type="match status" value="1"/>
</dbReference>
<dbReference type="STRING" id="472175.EL18_02210"/>
<dbReference type="Proteomes" id="UP000053675">
    <property type="component" value="Unassembled WGS sequence"/>
</dbReference>
<dbReference type="OrthoDB" id="4368225at2"/>
<keyword evidence="9" id="KW-1185">Reference proteome</keyword>
<evidence type="ECO:0000313" key="9">
    <source>
        <dbReference type="Proteomes" id="UP000053675"/>
    </source>
</evidence>
<accession>A0A084UDX9</accession>
<reference evidence="8 9" key="1">
    <citation type="submission" date="2014-05" db="EMBL/GenBank/DDBJ databases">
        <title>Draft Genome Sequence of Nitratireductor basaltis Strain UMTGB225, A Marine Bacterium Isolated from Green Barrel Tunicate.</title>
        <authorList>
            <person name="Gan H.Y."/>
        </authorList>
    </citation>
    <scope>NUCLEOTIDE SEQUENCE [LARGE SCALE GENOMIC DNA]</scope>
    <source>
        <strain evidence="8 9">UMTGB225</strain>
    </source>
</reference>
<evidence type="ECO:0000256" key="2">
    <source>
        <dbReference type="ARBA" id="ARBA00022475"/>
    </source>
</evidence>
<protein>
    <submittedName>
        <fullName evidence="8">NreB protein</fullName>
    </submittedName>
</protein>
<proteinExistence type="predicted"/>
<dbReference type="AlphaFoldDB" id="A0A084UDX9"/>
<feature type="transmembrane region" description="Helical" evidence="7">
    <location>
        <begin position="167"/>
        <end position="187"/>
    </location>
</feature>
<evidence type="ECO:0000256" key="6">
    <source>
        <dbReference type="SAM" id="MobiDB-lite"/>
    </source>
</evidence>
<feature type="compositionally biased region" description="Basic and acidic residues" evidence="6">
    <location>
        <begin position="407"/>
        <end position="420"/>
    </location>
</feature>
<feature type="region of interest" description="Disordered" evidence="6">
    <location>
        <begin position="407"/>
        <end position="434"/>
    </location>
</feature>
<name>A0A084UDX9_9HYPH</name>
<evidence type="ECO:0000256" key="4">
    <source>
        <dbReference type="ARBA" id="ARBA00022989"/>
    </source>
</evidence>
<comment type="subcellular location">
    <subcellularLocation>
        <location evidence="1">Cell membrane</location>
        <topology evidence="1">Multi-pass membrane protein</topology>
    </subcellularLocation>
</comment>
<feature type="transmembrane region" description="Helical" evidence="7">
    <location>
        <begin position="251"/>
        <end position="270"/>
    </location>
</feature>
<keyword evidence="3 7" id="KW-0812">Transmembrane</keyword>
<dbReference type="eggNOG" id="COG2814">
    <property type="taxonomic scope" value="Bacteria"/>
</dbReference>
<keyword evidence="4 7" id="KW-1133">Transmembrane helix</keyword>
<feature type="transmembrane region" description="Helical" evidence="7">
    <location>
        <begin position="216"/>
        <end position="239"/>
    </location>
</feature>
<organism evidence="8 9">
    <name type="scientific">Nitratireductor basaltis</name>
    <dbReference type="NCBI Taxonomy" id="472175"/>
    <lineage>
        <taxon>Bacteria</taxon>
        <taxon>Pseudomonadati</taxon>
        <taxon>Pseudomonadota</taxon>
        <taxon>Alphaproteobacteria</taxon>
        <taxon>Hyphomicrobiales</taxon>
        <taxon>Phyllobacteriaceae</taxon>
        <taxon>Nitratireductor</taxon>
    </lineage>
</organism>
<feature type="transmembrane region" description="Helical" evidence="7">
    <location>
        <begin position="340"/>
        <end position="359"/>
    </location>
</feature>
<feature type="transmembrane region" description="Helical" evidence="7">
    <location>
        <begin position="45"/>
        <end position="65"/>
    </location>
</feature>
<comment type="caution">
    <text evidence="8">The sequence shown here is derived from an EMBL/GenBank/DDBJ whole genome shotgun (WGS) entry which is preliminary data.</text>
</comment>
<feature type="transmembrane region" description="Helical" evidence="7">
    <location>
        <begin position="142"/>
        <end position="161"/>
    </location>
</feature>
<keyword evidence="2" id="KW-1003">Cell membrane</keyword>
<dbReference type="PANTHER" id="PTHR23513:SF6">
    <property type="entry name" value="MAJOR FACILITATOR SUPERFAMILY ASSOCIATED DOMAIN-CONTAINING PROTEIN"/>
    <property type="match status" value="1"/>
</dbReference>
<evidence type="ECO:0000256" key="1">
    <source>
        <dbReference type="ARBA" id="ARBA00004651"/>
    </source>
</evidence>
<evidence type="ECO:0000313" key="8">
    <source>
        <dbReference type="EMBL" id="KFB11165.1"/>
    </source>
</evidence>
<evidence type="ECO:0000256" key="7">
    <source>
        <dbReference type="SAM" id="Phobius"/>
    </source>
</evidence>